<dbReference type="GO" id="GO:0004650">
    <property type="term" value="F:polygalacturonase activity"/>
    <property type="evidence" value="ECO:0007669"/>
    <property type="project" value="InterPro"/>
</dbReference>
<comment type="subcellular location">
    <subcellularLocation>
        <location evidence="1">Secreted</location>
        <location evidence="1">Cell wall</location>
    </subcellularLocation>
</comment>
<comment type="caution">
    <text evidence="10">The sequence shown here is derived from an EMBL/GenBank/DDBJ whole genome shotgun (WGS) entry which is preliminary data.</text>
</comment>
<evidence type="ECO:0000256" key="8">
    <source>
        <dbReference type="PROSITE-ProRule" id="PRU10052"/>
    </source>
</evidence>
<feature type="active site" evidence="8">
    <location>
        <position position="220"/>
    </location>
</feature>
<sequence length="410" mass="44142">MESQAVFDVTKYGGSSDDITQKKKGLMSAWEEACASTTSSQVLIPKGTFTLKEVEIKGPCKAPVQINLQGTVKAPIDSKLFKTDAWISINYVNQLTVSGGGTLDGQGHVAWSQNDCHKNSQCKFPASVRFNFVTNSTVTDVTSLDSKNFHVTILGCNNFTFQHFTIKAPDSSINTDGIHIGRSTNIFILDTTIQTGDDCISLGDGSQQVTVERVTCGPGHGISVGSLGKYDEEEPVIGFTVKNCTITGTDNGVRIKTWPAAKPGVASDMHFEDIIMENVSNPILIDQEYCPFSLCASMLSVKTICQAFTLFKQHTDKIELAFSHLCLQAPSKVQIGNVSFNNIVGTSATQVAVKLTCSAAFPCKDVHVGNVDLTYKGPKVPPSASAPMSSQNFPASRIHQCVLKLLSSIK</sequence>
<gene>
    <name evidence="10" type="ORF">TAV2_LOCUS26302</name>
</gene>
<keyword evidence="6 9" id="KW-0326">Glycosidase</keyword>
<accession>A0AAU9TAX1</accession>
<protein>
    <recommendedName>
        <fullName evidence="12">Exopolygalacturonase-like</fullName>
    </recommendedName>
</protein>
<dbReference type="SUPFAM" id="SSF51126">
    <property type="entry name" value="Pectin lyase-like"/>
    <property type="match status" value="1"/>
</dbReference>
<keyword evidence="3" id="KW-0134">Cell wall</keyword>
<dbReference type="FunFam" id="2.160.20.10:FF:000004">
    <property type="entry name" value="Pectin lyase-like superfamily protein"/>
    <property type="match status" value="1"/>
</dbReference>
<dbReference type="InterPro" id="IPR012334">
    <property type="entry name" value="Pectin_lyas_fold"/>
</dbReference>
<evidence type="ECO:0000256" key="1">
    <source>
        <dbReference type="ARBA" id="ARBA00004191"/>
    </source>
</evidence>
<keyword evidence="4" id="KW-0964">Secreted</keyword>
<dbReference type="AlphaFoldDB" id="A0AAU9TAX1"/>
<proteinExistence type="inferred from homology"/>
<dbReference type="PANTHER" id="PTHR31375">
    <property type="match status" value="1"/>
</dbReference>
<keyword evidence="7" id="KW-0961">Cell wall biogenesis/degradation</keyword>
<dbReference type="Gene3D" id="2.160.20.10">
    <property type="entry name" value="Single-stranded right-handed beta-helix, Pectin lyase-like"/>
    <property type="match status" value="1"/>
</dbReference>
<evidence type="ECO:0000256" key="6">
    <source>
        <dbReference type="ARBA" id="ARBA00023295"/>
    </source>
</evidence>
<evidence type="ECO:0008006" key="12">
    <source>
        <dbReference type="Google" id="ProtNLM"/>
    </source>
</evidence>
<dbReference type="PROSITE" id="PS00502">
    <property type="entry name" value="POLYGALACTURONASE"/>
    <property type="match status" value="1"/>
</dbReference>
<evidence type="ECO:0000256" key="4">
    <source>
        <dbReference type="ARBA" id="ARBA00022525"/>
    </source>
</evidence>
<evidence type="ECO:0000313" key="10">
    <source>
        <dbReference type="EMBL" id="CAH2080597.1"/>
    </source>
</evidence>
<evidence type="ECO:0000256" key="2">
    <source>
        <dbReference type="ARBA" id="ARBA00008834"/>
    </source>
</evidence>
<keyword evidence="5 9" id="KW-0378">Hydrolase</keyword>
<dbReference type="InterPro" id="IPR006626">
    <property type="entry name" value="PbH1"/>
</dbReference>
<evidence type="ECO:0000256" key="3">
    <source>
        <dbReference type="ARBA" id="ARBA00022512"/>
    </source>
</evidence>
<organism evidence="10 11">
    <name type="scientific">Thlaspi arvense</name>
    <name type="common">Field penny-cress</name>
    <dbReference type="NCBI Taxonomy" id="13288"/>
    <lineage>
        <taxon>Eukaryota</taxon>
        <taxon>Viridiplantae</taxon>
        <taxon>Streptophyta</taxon>
        <taxon>Embryophyta</taxon>
        <taxon>Tracheophyta</taxon>
        <taxon>Spermatophyta</taxon>
        <taxon>Magnoliopsida</taxon>
        <taxon>eudicotyledons</taxon>
        <taxon>Gunneridae</taxon>
        <taxon>Pentapetalae</taxon>
        <taxon>rosids</taxon>
        <taxon>malvids</taxon>
        <taxon>Brassicales</taxon>
        <taxon>Brassicaceae</taxon>
        <taxon>Thlaspideae</taxon>
        <taxon>Thlaspi</taxon>
    </lineage>
</organism>
<name>A0AAU9TAX1_THLAR</name>
<keyword evidence="11" id="KW-1185">Reference proteome</keyword>
<reference evidence="10 11" key="1">
    <citation type="submission" date="2022-03" db="EMBL/GenBank/DDBJ databases">
        <authorList>
            <person name="Nunn A."/>
            <person name="Chopra R."/>
            <person name="Nunn A."/>
            <person name="Contreras Garrido A."/>
        </authorList>
    </citation>
    <scope>NUCLEOTIDE SEQUENCE [LARGE SCALE GENOMIC DNA]</scope>
</reference>
<evidence type="ECO:0000256" key="7">
    <source>
        <dbReference type="ARBA" id="ARBA00023316"/>
    </source>
</evidence>
<dbReference type="InterPro" id="IPR011050">
    <property type="entry name" value="Pectin_lyase_fold/virulence"/>
</dbReference>
<dbReference type="GO" id="GO:0071555">
    <property type="term" value="P:cell wall organization"/>
    <property type="evidence" value="ECO:0007669"/>
    <property type="project" value="UniProtKB-KW"/>
</dbReference>
<dbReference type="GO" id="GO:0005975">
    <property type="term" value="P:carbohydrate metabolic process"/>
    <property type="evidence" value="ECO:0007669"/>
    <property type="project" value="InterPro"/>
</dbReference>
<evidence type="ECO:0000256" key="9">
    <source>
        <dbReference type="RuleBase" id="RU361169"/>
    </source>
</evidence>
<dbReference type="EMBL" id="CAJVSB020000930">
    <property type="protein sequence ID" value="CAH2080597.1"/>
    <property type="molecule type" value="Genomic_DNA"/>
</dbReference>
<evidence type="ECO:0000313" key="11">
    <source>
        <dbReference type="Proteomes" id="UP000836841"/>
    </source>
</evidence>
<dbReference type="InterPro" id="IPR000743">
    <property type="entry name" value="Glyco_hydro_28"/>
</dbReference>
<dbReference type="SMART" id="SM00710">
    <property type="entry name" value="PbH1"/>
    <property type="match status" value="5"/>
</dbReference>
<dbReference type="Pfam" id="PF00295">
    <property type="entry name" value="Glyco_hydro_28"/>
    <property type="match status" value="2"/>
</dbReference>
<dbReference type="Proteomes" id="UP000836841">
    <property type="component" value="Unassembled WGS sequence"/>
</dbReference>
<comment type="similarity">
    <text evidence="2 9">Belongs to the glycosyl hydrolase 28 family.</text>
</comment>
<evidence type="ECO:0000256" key="5">
    <source>
        <dbReference type="ARBA" id="ARBA00022801"/>
    </source>
</evidence>